<dbReference type="Gene3D" id="2.60.40.10">
    <property type="entry name" value="Immunoglobulins"/>
    <property type="match status" value="3"/>
</dbReference>
<evidence type="ECO:0000256" key="7">
    <source>
        <dbReference type="ARBA" id="ARBA00023157"/>
    </source>
</evidence>
<dbReference type="EMBL" id="BFAA01000985">
    <property type="protein sequence ID" value="GCB74481.1"/>
    <property type="molecule type" value="Genomic_DNA"/>
</dbReference>
<dbReference type="InterPro" id="IPR013106">
    <property type="entry name" value="Ig_V-set"/>
</dbReference>
<feature type="domain" description="Ig-like" evidence="13">
    <location>
        <begin position="143"/>
        <end position="228"/>
    </location>
</feature>
<keyword evidence="9" id="KW-0131">Cell cycle</keyword>
<keyword evidence="15" id="KW-1185">Reference proteome</keyword>
<dbReference type="InterPro" id="IPR052280">
    <property type="entry name" value="HEPACAM_domain"/>
</dbReference>
<feature type="transmembrane region" description="Helical" evidence="12">
    <location>
        <begin position="12"/>
        <end position="30"/>
    </location>
</feature>
<gene>
    <name evidence="14" type="ORF">scyTo_0003571</name>
</gene>
<evidence type="ECO:0000256" key="11">
    <source>
        <dbReference type="ARBA" id="ARBA00046288"/>
    </source>
</evidence>
<dbReference type="GO" id="GO:0012505">
    <property type="term" value="C:endomembrane system"/>
    <property type="evidence" value="ECO:0007669"/>
    <property type="project" value="UniProtKB-SubCell"/>
</dbReference>
<dbReference type="SMART" id="SM00409">
    <property type="entry name" value="IG"/>
    <property type="match status" value="3"/>
</dbReference>
<proteinExistence type="predicted"/>
<dbReference type="AlphaFoldDB" id="A0A401PN28"/>
<keyword evidence="10" id="KW-0393">Immunoglobulin domain</keyword>
<evidence type="ECO:0000256" key="3">
    <source>
        <dbReference type="ARBA" id="ARBA00022692"/>
    </source>
</evidence>
<evidence type="ECO:0000256" key="8">
    <source>
        <dbReference type="ARBA" id="ARBA00023180"/>
    </source>
</evidence>
<evidence type="ECO:0000313" key="14">
    <source>
        <dbReference type="EMBL" id="GCB74481.1"/>
    </source>
</evidence>
<comment type="caution">
    <text evidence="14">The sequence shown here is derived from an EMBL/GenBank/DDBJ whole genome shotgun (WGS) entry which is preliminary data.</text>
</comment>
<dbReference type="Pfam" id="PF13927">
    <property type="entry name" value="Ig_3"/>
    <property type="match status" value="1"/>
</dbReference>
<dbReference type="OrthoDB" id="9872799at2759"/>
<dbReference type="PROSITE" id="PS50835">
    <property type="entry name" value="IG_LIKE"/>
    <property type="match status" value="2"/>
</dbReference>
<evidence type="ECO:0000256" key="10">
    <source>
        <dbReference type="ARBA" id="ARBA00023319"/>
    </source>
</evidence>
<dbReference type="SMART" id="SM00408">
    <property type="entry name" value="IGc2"/>
    <property type="match status" value="2"/>
</dbReference>
<keyword evidence="2" id="KW-0963">Cytoplasm</keyword>
<feature type="domain" description="Ig-like" evidence="13">
    <location>
        <begin position="244"/>
        <end position="325"/>
    </location>
</feature>
<evidence type="ECO:0000313" key="15">
    <source>
        <dbReference type="Proteomes" id="UP000288216"/>
    </source>
</evidence>
<dbReference type="InterPro" id="IPR003599">
    <property type="entry name" value="Ig_sub"/>
</dbReference>
<dbReference type="STRING" id="75743.A0A401PN28"/>
<dbReference type="GO" id="GO:0005737">
    <property type="term" value="C:cytoplasm"/>
    <property type="evidence" value="ECO:0007669"/>
    <property type="project" value="UniProtKB-SubCell"/>
</dbReference>
<sequence length="440" mass="49118">MDPFGRKTHFLLYEICILAIGSCGAVTITVPNKVILGTAGQPLLLPANYTTGTKDQNIQITWTFQSPSSGSMLLVTAINNTLTPDMEHGHRFFLSPPSASLLINPVELRDDGEYTLKVTVSGVKVASASRQLTVLVNVPVSKPVVRSDPAWGAVEYVDNATFTCTVNKGTKVIYQWLKDGKPLKPSSRHIFSSDNKMLFISPVLKDDLSNYTCVARNPISMNESEPIAPNIYYGPYDLMVKSEPRFKVREGVFAAGKGEPVWFKCSANSNPPNVYSWFQKADNKTTPIQWGPVLKIRSEKVPEKADYMCCVYNNITGKREETQFTFILSATGQERQKQKGSSLHSLGIIVGLSLALVVCILLYFLLRRYFPRKVIKEELYHRYYGRKIRYNGTSRSSALGASLGEKLCLHCLLPVQTHIQQYLVEGNSTMIICVHLKYAK</sequence>
<dbReference type="Pfam" id="PF07686">
    <property type="entry name" value="V-set"/>
    <property type="match status" value="1"/>
</dbReference>
<dbReference type="OMA" id="YFECIAD"/>
<comment type="subcellular location">
    <subcellularLocation>
        <location evidence="1">Cytoplasm</location>
    </subcellularLocation>
    <subcellularLocation>
        <location evidence="11">Endomembrane system</location>
        <topology evidence="11">Single-pass type I membrane protein</topology>
    </subcellularLocation>
</comment>
<keyword evidence="6 12" id="KW-0472">Membrane</keyword>
<reference evidence="14 15" key="1">
    <citation type="journal article" date="2018" name="Nat. Ecol. Evol.">
        <title>Shark genomes provide insights into elasmobranch evolution and the origin of vertebrates.</title>
        <authorList>
            <person name="Hara Y"/>
            <person name="Yamaguchi K"/>
            <person name="Onimaru K"/>
            <person name="Kadota M"/>
            <person name="Koyanagi M"/>
            <person name="Keeley SD"/>
            <person name="Tatsumi K"/>
            <person name="Tanaka K"/>
            <person name="Motone F"/>
            <person name="Kageyama Y"/>
            <person name="Nozu R"/>
            <person name="Adachi N"/>
            <person name="Nishimura O"/>
            <person name="Nakagawa R"/>
            <person name="Tanegashima C"/>
            <person name="Kiyatake I"/>
            <person name="Matsumoto R"/>
            <person name="Murakumo K"/>
            <person name="Nishida K"/>
            <person name="Terakita A"/>
            <person name="Kuratani S"/>
            <person name="Sato K"/>
            <person name="Hyodo S Kuraku.S."/>
        </authorList>
    </citation>
    <scope>NUCLEOTIDE SEQUENCE [LARGE SCALE GENOMIC DNA]</scope>
</reference>
<evidence type="ECO:0000256" key="6">
    <source>
        <dbReference type="ARBA" id="ARBA00023136"/>
    </source>
</evidence>
<accession>A0A401PN28</accession>
<evidence type="ECO:0000259" key="13">
    <source>
        <dbReference type="PROSITE" id="PS50835"/>
    </source>
</evidence>
<dbReference type="InterPro" id="IPR013783">
    <property type="entry name" value="Ig-like_fold"/>
</dbReference>
<dbReference type="InterPro" id="IPR003598">
    <property type="entry name" value="Ig_sub2"/>
</dbReference>
<name>A0A401PN28_SCYTO</name>
<keyword evidence="7" id="KW-1015">Disulfide bond</keyword>
<dbReference type="PANTHER" id="PTHR44888:SF1">
    <property type="entry name" value="HEPACAM FAMILY MEMBER 2"/>
    <property type="match status" value="1"/>
</dbReference>
<keyword evidence="8" id="KW-0325">Glycoprotein</keyword>
<dbReference type="InterPro" id="IPR007110">
    <property type="entry name" value="Ig-like_dom"/>
</dbReference>
<evidence type="ECO:0000256" key="12">
    <source>
        <dbReference type="SAM" id="Phobius"/>
    </source>
</evidence>
<dbReference type="Proteomes" id="UP000288216">
    <property type="component" value="Unassembled WGS sequence"/>
</dbReference>
<evidence type="ECO:0000256" key="4">
    <source>
        <dbReference type="ARBA" id="ARBA00022729"/>
    </source>
</evidence>
<protein>
    <recommendedName>
        <fullName evidence="13">Ig-like domain-containing protein</fullName>
    </recommendedName>
</protein>
<keyword evidence="4" id="KW-0732">Signal</keyword>
<dbReference type="PANTHER" id="PTHR44888">
    <property type="entry name" value="HEPACAM FAMILY MEMBER 2-RELATED"/>
    <property type="match status" value="1"/>
</dbReference>
<keyword evidence="5 12" id="KW-1133">Transmembrane helix</keyword>
<dbReference type="InterPro" id="IPR036179">
    <property type="entry name" value="Ig-like_dom_sf"/>
</dbReference>
<dbReference type="SUPFAM" id="SSF48726">
    <property type="entry name" value="Immunoglobulin"/>
    <property type="match status" value="3"/>
</dbReference>
<organism evidence="14 15">
    <name type="scientific">Scyliorhinus torazame</name>
    <name type="common">Cloudy catshark</name>
    <name type="synonym">Catulus torazame</name>
    <dbReference type="NCBI Taxonomy" id="75743"/>
    <lineage>
        <taxon>Eukaryota</taxon>
        <taxon>Metazoa</taxon>
        <taxon>Chordata</taxon>
        <taxon>Craniata</taxon>
        <taxon>Vertebrata</taxon>
        <taxon>Chondrichthyes</taxon>
        <taxon>Elasmobranchii</taxon>
        <taxon>Galeomorphii</taxon>
        <taxon>Galeoidea</taxon>
        <taxon>Carcharhiniformes</taxon>
        <taxon>Scyliorhinidae</taxon>
        <taxon>Scyliorhinus</taxon>
    </lineage>
</organism>
<keyword evidence="3 12" id="KW-0812">Transmembrane</keyword>
<evidence type="ECO:0000256" key="2">
    <source>
        <dbReference type="ARBA" id="ARBA00022490"/>
    </source>
</evidence>
<evidence type="ECO:0000256" key="9">
    <source>
        <dbReference type="ARBA" id="ARBA00023306"/>
    </source>
</evidence>
<feature type="transmembrane region" description="Helical" evidence="12">
    <location>
        <begin position="343"/>
        <end position="366"/>
    </location>
</feature>
<evidence type="ECO:0000256" key="5">
    <source>
        <dbReference type="ARBA" id="ARBA00022989"/>
    </source>
</evidence>
<evidence type="ECO:0000256" key="1">
    <source>
        <dbReference type="ARBA" id="ARBA00004496"/>
    </source>
</evidence>